<gene>
    <name evidence="1" type="ORF">E2C01_018462</name>
</gene>
<protein>
    <submittedName>
        <fullName evidence="1">Uncharacterized protein</fullName>
    </submittedName>
</protein>
<sequence>MKVTKQSNRERIGTGKAWLIHLPSRDTYKLSTNYHAKDSLVAAASSRSSLMASLQGEVGCSALWGRSREEDCFMITAANPTAATQAKE</sequence>
<organism evidence="1 2">
    <name type="scientific">Portunus trituberculatus</name>
    <name type="common">Swimming crab</name>
    <name type="synonym">Neptunus trituberculatus</name>
    <dbReference type="NCBI Taxonomy" id="210409"/>
    <lineage>
        <taxon>Eukaryota</taxon>
        <taxon>Metazoa</taxon>
        <taxon>Ecdysozoa</taxon>
        <taxon>Arthropoda</taxon>
        <taxon>Crustacea</taxon>
        <taxon>Multicrustacea</taxon>
        <taxon>Malacostraca</taxon>
        <taxon>Eumalacostraca</taxon>
        <taxon>Eucarida</taxon>
        <taxon>Decapoda</taxon>
        <taxon>Pleocyemata</taxon>
        <taxon>Brachyura</taxon>
        <taxon>Eubrachyura</taxon>
        <taxon>Portunoidea</taxon>
        <taxon>Portunidae</taxon>
        <taxon>Portuninae</taxon>
        <taxon>Portunus</taxon>
    </lineage>
</organism>
<dbReference type="Proteomes" id="UP000324222">
    <property type="component" value="Unassembled WGS sequence"/>
</dbReference>
<name>A0A5B7DWG7_PORTR</name>
<reference evidence="1 2" key="1">
    <citation type="submission" date="2019-05" db="EMBL/GenBank/DDBJ databases">
        <title>Another draft genome of Portunus trituberculatus and its Hox gene families provides insights of decapod evolution.</title>
        <authorList>
            <person name="Jeong J.-H."/>
            <person name="Song I."/>
            <person name="Kim S."/>
            <person name="Choi T."/>
            <person name="Kim D."/>
            <person name="Ryu S."/>
            <person name="Kim W."/>
        </authorList>
    </citation>
    <scope>NUCLEOTIDE SEQUENCE [LARGE SCALE GENOMIC DNA]</scope>
    <source>
        <tissue evidence="1">Muscle</tissue>
    </source>
</reference>
<dbReference type="AlphaFoldDB" id="A0A5B7DWG7"/>
<evidence type="ECO:0000313" key="1">
    <source>
        <dbReference type="EMBL" id="MPC25353.1"/>
    </source>
</evidence>
<proteinExistence type="predicted"/>
<dbReference type="EMBL" id="VSRR010001449">
    <property type="protein sequence ID" value="MPC25353.1"/>
    <property type="molecule type" value="Genomic_DNA"/>
</dbReference>
<keyword evidence="2" id="KW-1185">Reference proteome</keyword>
<comment type="caution">
    <text evidence="1">The sequence shown here is derived from an EMBL/GenBank/DDBJ whole genome shotgun (WGS) entry which is preliminary data.</text>
</comment>
<accession>A0A5B7DWG7</accession>
<evidence type="ECO:0000313" key="2">
    <source>
        <dbReference type="Proteomes" id="UP000324222"/>
    </source>
</evidence>